<comment type="subunit">
    <text evidence="11">Component of a nucleolar TRAMP-like complex, an ATP-dependent exosome regulatory complex consisting of a helicase (MTREX), an oligadenylate polymerase (TENT4B or TENT4A), and a substrate specific RNA-binding factor (ZCCHC7 or ZCCHC8). Several TRAMP-like complexes exist with specific compositions and are associated with nuclear, or nucleolar RNA exosomes.</text>
</comment>
<keyword evidence="2" id="KW-1017">Isopeptide bond</keyword>
<evidence type="ECO:0000256" key="10">
    <source>
        <dbReference type="ARBA" id="ARBA00043023"/>
    </source>
</evidence>
<keyword evidence="7" id="KW-0832">Ubl conjugation</keyword>
<comment type="subcellular location">
    <subcellularLocation>
        <location evidence="1">Nucleus</location>
        <location evidence="1">Nucleolus</location>
    </subcellularLocation>
</comment>
<sequence length="546" mass="64339">MMFGGYENIEAYEDDLYREESSSELSVDSEVEFQLYGQVHYAQDLGDITREEDSEERSSEDPESLNIKKTNQKNLIVLSDTDVIQISDGSEVISLSDEDSVYRCKRKNRGNQVLESQCDQHSDELSRKKCKRGIKKSKHGERSNVIQEVMVIEDSSNEEKEITISESGESDVESWMLLECEVDDKDDNILLNLVGCETSVDEEKNDVNWFISDKDLEAQISNKRSSGKRTSRYYCSADKNVICRNCEKRGHLSKNCPVPQKIRACCLCAERGHLQYDCPSRFCLDCFLPACYSHKCLERPSWKKHCERCDMKGHYADTCPEIWRQYHLTTKPGPPKRPKTYFGRSALVYCYNCSRKGHYGYECTERRMLSGTFPTVPFIYYYDKERDIREQEQRIQWKVEELQKNGDFPRPVKRPRMESTNRSPYHGIKKRHTLQEDYKWHQEKKYFRRTKMSSWSSRSQEKKSQRDVQRWYDAEEDFIRGPRSHSSSHRPSSHIGYHHRKRSGGELPKRGKWEKYKKGERKRVDDEEGLFLIKQRKKKSKLKNSC</sequence>
<dbReference type="GO" id="GO:0071038">
    <property type="term" value="P:TRAMP-dependent tRNA surveillance pathway"/>
    <property type="evidence" value="ECO:0007669"/>
    <property type="project" value="TreeGrafter"/>
</dbReference>
<feature type="region of interest" description="Disordered" evidence="13">
    <location>
        <begin position="479"/>
        <end position="524"/>
    </location>
</feature>
<dbReference type="SMART" id="SM00343">
    <property type="entry name" value="ZnF_C2HC"/>
    <property type="match status" value="4"/>
</dbReference>
<dbReference type="GO" id="GO:0003723">
    <property type="term" value="F:RNA binding"/>
    <property type="evidence" value="ECO:0007669"/>
    <property type="project" value="TreeGrafter"/>
</dbReference>
<dbReference type="RefSeq" id="XP_020860140.1">
    <property type="nucleotide sequence ID" value="XM_021004481.1"/>
</dbReference>
<gene>
    <name evidence="16 17" type="primary">ZCCHC7</name>
</gene>
<keyword evidence="8" id="KW-0539">Nucleus</keyword>
<dbReference type="InterPro" id="IPR001878">
    <property type="entry name" value="Znf_CCHC"/>
</dbReference>
<dbReference type="OMA" id="HFGHACI"/>
<dbReference type="KEGG" id="pcw:110220469"/>
<evidence type="ECO:0000313" key="17">
    <source>
        <dbReference type="RefSeq" id="XP_020860141.1"/>
    </source>
</evidence>
<dbReference type="Gene3D" id="4.10.60.10">
    <property type="entry name" value="Zinc finger, CCHC-type"/>
    <property type="match status" value="2"/>
</dbReference>
<accession>A0A6P5LVJ0</accession>
<dbReference type="GO" id="GO:0005730">
    <property type="term" value="C:nucleolus"/>
    <property type="evidence" value="ECO:0007669"/>
    <property type="project" value="UniProtKB-SubCell"/>
</dbReference>
<keyword evidence="15" id="KW-1185">Reference proteome</keyword>
<dbReference type="AlphaFoldDB" id="A0A6P5LVJ0"/>
<dbReference type="Proteomes" id="UP000515140">
    <property type="component" value="Unplaced"/>
</dbReference>
<evidence type="ECO:0000256" key="13">
    <source>
        <dbReference type="SAM" id="MobiDB-lite"/>
    </source>
</evidence>
<evidence type="ECO:0000256" key="7">
    <source>
        <dbReference type="ARBA" id="ARBA00022843"/>
    </source>
</evidence>
<dbReference type="FunFam" id="4.10.60.10:FF:000020">
    <property type="entry name" value="Zinc finger CCHC domain-containing protein 7"/>
    <property type="match status" value="1"/>
</dbReference>
<evidence type="ECO:0000256" key="8">
    <source>
        <dbReference type="ARBA" id="ARBA00023242"/>
    </source>
</evidence>
<feature type="domain" description="CCHC-type" evidence="14">
    <location>
        <begin position="243"/>
        <end position="257"/>
    </location>
</feature>
<evidence type="ECO:0000256" key="3">
    <source>
        <dbReference type="ARBA" id="ARBA00022723"/>
    </source>
</evidence>
<organism evidence="15 17">
    <name type="scientific">Phascolarctos cinereus</name>
    <name type="common">Koala</name>
    <dbReference type="NCBI Taxonomy" id="38626"/>
    <lineage>
        <taxon>Eukaryota</taxon>
        <taxon>Metazoa</taxon>
        <taxon>Chordata</taxon>
        <taxon>Craniata</taxon>
        <taxon>Vertebrata</taxon>
        <taxon>Euteleostomi</taxon>
        <taxon>Mammalia</taxon>
        <taxon>Metatheria</taxon>
        <taxon>Diprotodontia</taxon>
        <taxon>Phascolarctidae</taxon>
        <taxon>Phascolarctos</taxon>
    </lineage>
</organism>
<dbReference type="PANTHER" id="PTHR46543">
    <property type="entry name" value="ZINC FINGER CCHC DOMAIN-CONTAINING PROTEIN 7"/>
    <property type="match status" value="1"/>
</dbReference>
<feature type="compositionally biased region" description="Basic and acidic residues" evidence="13">
    <location>
        <begin position="503"/>
        <end position="524"/>
    </location>
</feature>
<proteinExistence type="predicted"/>
<evidence type="ECO:0000313" key="16">
    <source>
        <dbReference type="RefSeq" id="XP_020860140.1"/>
    </source>
</evidence>
<dbReference type="InterPro" id="IPR036875">
    <property type="entry name" value="Znf_CCHC_sf"/>
</dbReference>
<dbReference type="PANTHER" id="PTHR46543:SF1">
    <property type="entry name" value="ZINC FINGER CCHC DOMAIN-CONTAINING PROTEIN 7"/>
    <property type="match status" value="1"/>
</dbReference>
<dbReference type="SUPFAM" id="SSF57756">
    <property type="entry name" value="Retrovirus zinc finger-like domains"/>
    <property type="match status" value="1"/>
</dbReference>
<dbReference type="GO" id="GO:0031499">
    <property type="term" value="C:TRAMP complex"/>
    <property type="evidence" value="ECO:0007669"/>
    <property type="project" value="TreeGrafter"/>
</dbReference>
<evidence type="ECO:0000256" key="9">
    <source>
        <dbReference type="ARBA" id="ARBA00041190"/>
    </source>
</evidence>
<dbReference type="GeneID" id="110220469"/>
<evidence type="ECO:0000256" key="11">
    <source>
        <dbReference type="ARBA" id="ARBA00063378"/>
    </source>
</evidence>
<dbReference type="InterPro" id="IPR051644">
    <property type="entry name" value="TRAMP_AT-DNA-binding"/>
</dbReference>
<evidence type="ECO:0000256" key="12">
    <source>
        <dbReference type="PROSITE-ProRule" id="PRU00047"/>
    </source>
</evidence>
<evidence type="ECO:0000313" key="15">
    <source>
        <dbReference type="Proteomes" id="UP000515140"/>
    </source>
</evidence>
<evidence type="ECO:0000256" key="1">
    <source>
        <dbReference type="ARBA" id="ARBA00004604"/>
    </source>
</evidence>
<keyword evidence="5 12" id="KW-0863">Zinc-finger</keyword>
<dbReference type="FunFam" id="4.10.60.10:FF:000041">
    <property type="entry name" value="Zinc finger CCHC domain-containing protein 7"/>
    <property type="match status" value="1"/>
</dbReference>
<dbReference type="GO" id="GO:0005829">
    <property type="term" value="C:cytosol"/>
    <property type="evidence" value="ECO:0007669"/>
    <property type="project" value="Ensembl"/>
</dbReference>
<evidence type="ECO:0000256" key="4">
    <source>
        <dbReference type="ARBA" id="ARBA00022737"/>
    </source>
</evidence>
<evidence type="ECO:0000256" key="6">
    <source>
        <dbReference type="ARBA" id="ARBA00022833"/>
    </source>
</evidence>
<dbReference type="Pfam" id="PF00098">
    <property type="entry name" value="zf-CCHC"/>
    <property type="match status" value="2"/>
</dbReference>
<dbReference type="CTD" id="84186"/>
<dbReference type="GO" id="GO:0071036">
    <property type="term" value="P:nuclear polyadenylation-dependent snoRNA catabolic process"/>
    <property type="evidence" value="ECO:0007669"/>
    <property type="project" value="TreeGrafter"/>
</dbReference>
<keyword evidence="3" id="KW-0479">Metal-binding</keyword>
<dbReference type="GO" id="GO:0008270">
    <property type="term" value="F:zinc ion binding"/>
    <property type="evidence" value="ECO:0007669"/>
    <property type="project" value="UniProtKB-KW"/>
</dbReference>
<dbReference type="GO" id="GO:0071035">
    <property type="term" value="P:nuclear polyadenylation-dependent rRNA catabolic process"/>
    <property type="evidence" value="ECO:0007669"/>
    <property type="project" value="TreeGrafter"/>
</dbReference>
<dbReference type="GO" id="GO:0071037">
    <property type="term" value="P:nuclear polyadenylation-dependent snRNA catabolic process"/>
    <property type="evidence" value="ECO:0007669"/>
    <property type="project" value="TreeGrafter"/>
</dbReference>
<keyword evidence="6" id="KW-0862">Zinc</keyword>
<evidence type="ECO:0000259" key="14">
    <source>
        <dbReference type="PROSITE" id="PS50158"/>
    </source>
</evidence>
<keyword evidence="4" id="KW-0677">Repeat</keyword>
<name>A0A6P5LVJ0_PHACI</name>
<protein>
    <recommendedName>
        <fullName evidence="9">Zinc finger CCHC domain-containing protein 7</fullName>
    </recommendedName>
    <alternativeName>
        <fullName evidence="10">TRAMP-like complex RNA-binding factor ZCCHC7</fullName>
    </alternativeName>
</protein>
<dbReference type="PROSITE" id="PS50158">
    <property type="entry name" value="ZF_CCHC"/>
    <property type="match status" value="2"/>
</dbReference>
<dbReference type="GO" id="GO:0071039">
    <property type="term" value="P:nuclear polyadenylation-dependent CUT catabolic process"/>
    <property type="evidence" value="ECO:0007669"/>
    <property type="project" value="TreeGrafter"/>
</dbReference>
<dbReference type="GO" id="GO:0071031">
    <property type="term" value="P:nuclear mRNA surveillance of mRNA 3'-end processing"/>
    <property type="evidence" value="ECO:0007669"/>
    <property type="project" value="TreeGrafter"/>
</dbReference>
<feature type="domain" description="CCHC-type" evidence="14">
    <location>
        <begin position="350"/>
        <end position="365"/>
    </location>
</feature>
<evidence type="ECO:0000256" key="2">
    <source>
        <dbReference type="ARBA" id="ARBA00022499"/>
    </source>
</evidence>
<feature type="compositionally biased region" description="Basic residues" evidence="13">
    <location>
        <begin position="482"/>
        <end position="502"/>
    </location>
</feature>
<dbReference type="RefSeq" id="XP_020860141.1">
    <property type="nucleotide sequence ID" value="XM_021004482.1"/>
</dbReference>
<reference evidence="16 17" key="1">
    <citation type="submission" date="2025-04" db="UniProtKB">
        <authorList>
            <consortium name="RefSeq"/>
        </authorList>
    </citation>
    <scope>IDENTIFICATION</scope>
    <source>
        <tissue evidence="16 17">Spleen</tissue>
    </source>
</reference>
<evidence type="ECO:0000256" key="5">
    <source>
        <dbReference type="ARBA" id="ARBA00022771"/>
    </source>
</evidence>
<dbReference type="GeneTree" id="ENSGT00950000183041"/>